<comment type="caution">
    <text evidence="14">The sequence shown here is derived from an EMBL/GenBank/DDBJ whole genome shotgun (WGS) entry which is preliminary data.</text>
</comment>
<dbReference type="EC" id="2.4.1.117" evidence="4"/>
<accession>A0A1F8EL08</accession>
<protein>
    <recommendedName>
        <fullName evidence="4">dolichyl-phosphate beta-glucosyltransferase</fullName>
        <ecNumber evidence="4">2.4.1.117</ecNumber>
    </recommendedName>
</protein>
<evidence type="ECO:0000256" key="2">
    <source>
        <dbReference type="ARBA" id="ARBA00004922"/>
    </source>
</evidence>
<name>A0A1F8EL08_9BACT</name>
<gene>
    <name evidence="14" type="ORF">A2650_02800</name>
</gene>
<dbReference type="InterPro" id="IPR035518">
    <property type="entry name" value="DPG_synthase"/>
</dbReference>
<keyword evidence="6" id="KW-0808">Transferase</keyword>
<dbReference type="CDD" id="cd04188">
    <property type="entry name" value="DPG_synthase"/>
    <property type="match status" value="1"/>
</dbReference>
<evidence type="ECO:0000256" key="11">
    <source>
        <dbReference type="ARBA" id="ARBA00023136"/>
    </source>
</evidence>
<evidence type="ECO:0000256" key="6">
    <source>
        <dbReference type="ARBA" id="ARBA00022679"/>
    </source>
</evidence>
<keyword evidence="5" id="KW-0328">Glycosyltransferase</keyword>
<dbReference type="AlphaFoldDB" id="A0A1F8EL08"/>
<dbReference type="PANTHER" id="PTHR10859:SF91">
    <property type="entry name" value="DOLICHYL-PHOSPHATE BETA-GLUCOSYLTRANSFERASE"/>
    <property type="match status" value="1"/>
</dbReference>
<comment type="catalytic activity">
    <reaction evidence="12">
        <text>a di-trans,poly-cis-dolichyl phosphate + UDP-alpha-D-glucose = a di-trans,poly-cis-dolichyl beta-D-glucosyl phosphate + UDP</text>
        <dbReference type="Rhea" id="RHEA:15401"/>
        <dbReference type="Rhea" id="RHEA-COMP:19498"/>
        <dbReference type="Rhea" id="RHEA-COMP:19502"/>
        <dbReference type="ChEBI" id="CHEBI:57525"/>
        <dbReference type="ChEBI" id="CHEBI:57683"/>
        <dbReference type="ChEBI" id="CHEBI:58223"/>
        <dbReference type="ChEBI" id="CHEBI:58885"/>
        <dbReference type="EC" id="2.4.1.117"/>
    </reaction>
    <physiologicalReaction direction="left-to-right" evidence="12">
        <dbReference type="Rhea" id="RHEA:15402"/>
    </physiologicalReaction>
</comment>
<evidence type="ECO:0000256" key="10">
    <source>
        <dbReference type="ARBA" id="ARBA00022989"/>
    </source>
</evidence>
<dbReference type="Gene3D" id="3.90.550.10">
    <property type="entry name" value="Spore Coat Polysaccharide Biosynthesis Protein SpsA, Chain A"/>
    <property type="match status" value="1"/>
</dbReference>
<comment type="subcellular location">
    <subcellularLocation>
        <location evidence="1">Endoplasmic reticulum membrane</location>
        <topology evidence="1">Single-pass membrane protein</topology>
    </subcellularLocation>
</comment>
<evidence type="ECO:0000256" key="5">
    <source>
        <dbReference type="ARBA" id="ARBA00022676"/>
    </source>
</evidence>
<evidence type="ECO:0000259" key="13">
    <source>
        <dbReference type="Pfam" id="PF00535"/>
    </source>
</evidence>
<dbReference type="InterPro" id="IPR029044">
    <property type="entry name" value="Nucleotide-diphossugar_trans"/>
</dbReference>
<comment type="pathway">
    <text evidence="2">Protein modification; protein glycosylation.</text>
</comment>
<evidence type="ECO:0000313" key="15">
    <source>
        <dbReference type="Proteomes" id="UP000177117"/>
    </source>
</evidence>
<evidence type="ECO:0000256" key="1">
    <source>
        <dbReference type="ARBA" id="ARBA00004389"/>
    </source>
</evidence>
<dbReference type="InterPro" id="IPR001173">
    <property type="entry name" value="Glyco_trans_2-like"/>
</dbReference>
<dbReference type="GO" id="GO:0006487">
    <property type="term" value="P:protein N-linked glycosylation"/>
    <property type="evidence" value="ECO:0007669"/>
    <property type="project" value="TreeGrafter"/>
</dbReference>
<keyword evidence="10" id="KW-1133">Transmembrane helix</keyword>
<evidence type="ECO:0000256" key="9">
    <source>
        <dbReference type="ARBA" id="ARBA00022968"/>
    </source>
</evidence>
<keyword evidence="7" id="KW-0812">Transmembrane</keyword>
<keyword evidence="11" id="KW-0472">Membrane</keyword>
<keyword evidence="8" id="KW-0256">Endoplasmic reticulum</keyword>
<dbReference type="Pfam" id="PF00535">
    <property type="entry name" value="Glycos_transf_2"/>
    <property type="match status" value="1"/>
</dbReference>
<evidence type="ECO:0000256" key="8">
    <source>
        <dbReference type="ARBA" id="ARBA00022824"/>
    </source>
</evidence>
<organism evidence="14 15">
    <name type="scientific">Candidatus Yanofskybacteria bacterium RIFCSPHIGHO2_01_FULL_41_53</name>
    <dbReference type="NCBI Taxonomy" id="1802663"/>
    <lineage>
        <taxon>Bacteria</taxon>
        <taxon>Candidatus Yanofskyibacteriota</taxon>
    </lineage>
</organism>
<evidence type="ECO:0000256" key="7">
    <source>
        <dbReference type="ARBA" id="ARBA00022692"/>
    </source>
</evidence>
<dbReference type="Proteomes" id="UP000177117">
    <property type="component" value="Unassembled WGS sequence"/>
</dbReference>
<dbReference type="GO" id="GO:0004581">
    <property type="term" value="F:dolichyl-phosphate beta-glucosyltransferase activity"/>
    <property type="evidence" value="ECO:0007669"/>
    <property type="project" value="UniProtKB-EC"/>
</dbReference>
<proteinExistence type="inferred from homology"/>
<evidence type="ECO:0000313" key="14">
    <source>
        <dbReference type="EMBL" id="OGN01531.1"/>
    </source>
</evidence>
<dbReference type="EMBL" id="MGJD01000004">
    <property type="protein sequence ID" value="OGN01531.1"/>
    <property type="molecule type" value="Genomic_DNA"/>
</dbReference>
<reference evidence="14 15" key="1">
    <citation type="journal article" date="2016" name="Nat. Commun.">
        <title>Thousands of microbial genomes shed light on interconnected biogeochemical processes in an aquifer system.</title>
        <authorList>
            <person name="Anantharaman K."/>
            <person name="Brown C.T."/>
            <person name="Hug L.A."/>
            <person name="Sharon I."/>
            <person name="Castelle C.J."/>
            <person name="Probst A.J."/>
            <person name="Thomas B.C."/>
            <person name="Singh A."/>
            <person name="Wilkins M.J."/>
            <person name="Karaoz U."/>
            <person name="Brodie E.L."/>
            <person name="Williams K.H."/>
            <person name="Hubbard S.S."/>
            <person name="Banfield J.F."/>
        </authorList>
    </citation>
    <scope>NUCLEOTIDE SEQUENCE [LARGE SCALE GENOMIC DNA]</scope>
</reference>
<evidence type="ECO:0000256" key="4">
    <source>
        <dbReference type="ARBA" id="ARBA00012583"/>
    </source>
</evidence>
<sequence length="239" mass="26941">MYLSVIIPAYNEEKRIRETLKSIDSYLSRQNYDYEIIVVSDGSKDGTGRLVTGLEAEVRGLRLIDNPENHGKGYVVRQGMLASYGDLRLFTDADNSTSIDHLEKFIPYISQGYDVVIGSIAVVGHKVASGSEPAWRRILGKLGNLFIQIMAVPGIHDTQRGFKLTTSKAANHIFPKLTINRWGFDIELLALAKKFGYKIKELPVDWKNDPNSKVGLKAYIQVLIETVIIRWNLIIGRYN</sequence>
<feature type="domain" description="Glycosyltransferase 2-like" evidence="13">
    <location>
        <begin position="4"/>
        <end position="147"/>
    </location>
</feature>
<keyword evidence="9" id="KW-0735">Signal-anchor</keyword>
<evidence type="ECO:0000256" key="12">
    <source>
        <dbReference type="ARBA" id="ARBA00045097"/>
    </source>
</evidence>
<evidence type="ECO:0000256" key="3">
    <source>
        <dbReference type="ARBA" id="ARBA00006739"/>
    </source>
</evidence>
<comment type="similarity">
    <text evidence="3">Belongs to the glycosyltransferase 2 family.</text>
</comment>
<dbReference type="PANTHER" id="PTHR10859">
    <property type="entry name" value="GLYCOSYL TRANSFERASE"/>
    <property type="match status" value="1"/>
</dbReference>
<dbReference type="SUPFAM" id="SSF53448">
    <property type="entry name" value="Nucleotide-diphospho-sugar transferases"/>
    <property type="match status" value="1"/>
</dbReference>